<evidence type="ECO:0000313" key="1">
    <source>
        <dbReference type="EMBL" id="MEX3936607.1"/>
    </source>
</evidence>
<keyword evidence="1" id="KW-0406">Ion transport</keyword>
<organism evidence="1 2">
    <name type="scientific">Paraburkholderia phymatum</name>
    <dbReference type="NCBI Taxonomy" id="148447"/>
    <lineage>
        <taxon>Bacteria</taxon>
        <taxon>Pseudomonadati</taxon>
        <taxon>Pseudomonadota</taxon>
        <taxon>Betaproteobacteria</taxon>
        <taxon>Burkholderiales</taxon>
        <taxon>Burkholderiaceae</taxon>
        <taxon>Paraburkholderia</taxon>
    </lineage>
</organism>
<reference evidence="1" key="1">
    <citation type="submission" date="2024-07" db="EMBL/GenBank/DDBJ databases">
        <title>A survey of Mimosa microsymbionts across Brazilian biomes reveals a high diversity of Paraburkholderia nodulating endemic species, but also that Cupriavidus is common as a symbiont of widespread species.</title>
        <authorList>
            <person name="Rouws L."/>
            <person name="Barauna A."/>
            <person name="Beukes C."/>
            <person name="Rouws J.R.C."/>
            <person name="De Faria S.M."/>
            <person name="Gross E."/>
            <person name="Bueno Dos Reis Junior F."/>
            <person name="Simon M.F."/>
            <person name="Maluk M."/>
            <person name="Odee D.W."/>
            <person name="Kenicer G."/>
            <person name="Young J.P.W."/>
            <person name="Reis V.M."/>
            <person name="Zilli J."/>
            <person name="James E.K."/>
        </authorList>
    </citation>
    <scope>NUCLEOTIDE SEQUENCE</scope>
    <source>
        <strain evidence="1">EG181B</strain>
    </source>
</reference>
<proteinExistence type="predicted"/>
<dbReference type="EMBL" id="JBFRCH010000035">
    <property type="protein sequence ID" value="MEX3936607.1"/>
    <property type="molecule type" value="Genomic_DNA"/>
</dbReference>
<comment type="caution">
    <text evidence="1">The sequence shown here is derived from an EMBL/GenBank/DDBJ whole genome shotgun (WGS) entry which is preliminary data.</text>
</comment>
<evidence type="ECO:0000313" key="2">
    <source>
        <dbReference type="Proteomes" id="UP001558850"/>
    </source>
</evidence>
<keyword evidence="1" id="KW-0407">Ion channel</keyword>
<sequence>MDNDTGPVGARISPRDAVTETARILWHLRGILAILLLLFLILSIAMYLAGGAVNAGTRTRSSMSETFYFCAVTALTVGYGDVVPTTAIGRIVAVLLGLQGLLVTGVTTASVVYGIQAAARRAGLVPR</sequence>
<protein>
    <submittedName>
        <fullName evidence="1">Potassium channel family protein</fullName>
    </submittedName>
</protein>
<dbReference type="Proteomes" id="UP001558850">
    <property type="component" value="Unassembled WGS sequence"/>
</dbReference>
<accession>A0ACC6UAL5</accession>
<gene>
    <name evidence="1" type="ORF">AB4Y32_33360</name>
</gene>
<keyword evidence="2" id="KW-1185">Reference proteome</keyword>
<name>A0ACC6UAL5_9BURK</name>
<keyword evidence="1" id="KW-0813">Transport</keyword>